<dbReference type="STRING" id="696281.Desru_1156"/>
<organism evidence="10 11">
    <name type="scientific">Desulforamulus ruminis (strain ATCC 23193 / DSM 2154 / NCIMB 8452 / DL)</name>
    <name type="common">Desulfotomaculum ruminis</name>
    <dbReference type="NCBI Taxonomy" id="696281"/>
    <lineage>
        <taxon>Bacteria</taxon>
        <taxon>Bacillati</taxon>
        <taxon>Bacillota</taxon>
        <taxon>Clostridia</taxon>
        <taxon>Eubacteriales</taxon>
        <taxon>Peptococcaceae</taxon>
        <taxon>Desulforamulus</taxon>
    </lineage>
</organism>
<dbReference type="GO" id="GO:0016831">
    <property type="term" value="F:carboxy-lyase activity"/>
    <property type="evidence" value="ECO:0007669"/>
    <property type="project" value="TreeGrafter"/>
</dbReference>
<dbReference type="NCBIfam" id="TIGR00421">
    <property type="entry name" value="ubiX_pad"/>
    <property type="match status" value="1"/>
</dbReference>
<keyword evidence="8" id="KW-1133">Transmembrane helix</keyword>
<keyword evidence="8" id="KW-0812">Transmembrane</keyword>
<keyword evidence="4 7" id="KW-0808">Transferase</keyword>
<dbReference type="InterPro" id="IPR004507">
    <property type="entry name" value="UbiX-like"/>
</dbReference>
<dbReference type="Pfam" id="PF02441">
    <property type="entry name" value="Flavoprotein"/>
    <property type="match status" value="1"/>
</dbReference>
<evidence type="ECO:0000256" key="5">
    <source>
        <dbReference type="ARBA" id="ARBA00050612"/>
    </source>
</evidence>
<gene>
    <name evidence="7" type="primary">ubiX</name>
    <name evidence="10" type="ordered locus">Desru_1156</name>
</gene>
<dbReference type="KEGG" id="dru:Desru_1156"/>
<feature type="binding site" evidence="7">
    <location>
        <begin position="88"/>
        <end position="91"/>
    </location>
    <ligand>
        <name>FMN</name>
        <dbReference type="ChEBI" id="CHEBI:58210"/>
    </ligand>
</feature>
<dbReference type="GO" id="GO:0106141">
    <property type="term" value="F:flavin prenyltransferase activity"/>
    <property type="evidence" value="ECO:0007669"/>
    <property type="project" value="UniProtKB-EC"/>
</dbReference>
<feature type="binding site" evidence="7">
    <location>
        <position position="153"/>
    </location>
    <ligand>
        <name>dimethylallyl phosphate</name>
        <dbReference type="ChEBI" id="CHEBI:88052"/>
    </ligand>
</feature>
<dbReference type="InterPro" id="IPR036551">
    <property type="entry name" value="Flavin_trans-like"/>
</dbReference>
<comment type="caution">
    <text evidence="7">Lacks conserved residue(s) required for the propagation of feature annotation.</text>
</comment>
<reference evidence="10 11" key="2">
    <citation type="journal article" date="2012" name="Stand. Genomic Sci.">
        <title>Complete genome sequence of the sulfate-reducing firmicute Desulfotomaculum ruminis type strain (DL(T)).</title>
        <authorList>
            <person name="Spring S."/>
            <person name="Visser M."/>
            <person name="Lu M."/>
            <person name="Copeland A."/>
            <person name="Lapidus A."/>
            <person name="Lucas S."/>
            <person name="Cheng J.F."/>
            <person name="Han C."/>
            <person name="Tapia R."/>
            <person name="Goodwin L.A."/>
            <person name="Pitluck S."/>
            <person name="Ivanova N."/>
            <person name="Land M."/>
            <person name="Hauser L."/>
            <person name="Larimer F."/>
            <person name="Rohde M."/>
            <person name="Goker M."/>
            <person name="Detter J.C."/>
            <person name="Kyrpides N.C."/>
            <person name="Woyke T."/>
            <person name="Schaap P.J."/>
            <person name="Plugge C.M."/>
            <person name="Muyzer G."/>
            <person name="Kuever J."/>
            <person name="Pereira I.A."/>
            <person name="Parshina S.N."/>
            <person name="Bernier-Latmani R."/>
            <person name="Stams A.J."/>
            <person name="Klenk H.P."/>
        </authorList>
    </citation>
    <scope>NUCLEOTIDE SEQUENCE [LARGE SCALE GENOMIC DNA]</scope>
    <source>
        <strain evidence="11">ATCC 23193 / DSM 2154 / NCIB 8452 / DL</strain>
    </source>
</reference>
<dbReference type="NCBIfam" id="NF004685">
    <property type="entry name" value="PRK06029.1"/>
    <property type="match status" value="1"/>
</dbReference>
<keyword evidence="3 7" id="KW-0288">FMN</keyword>
<evidence type="ECO:0000313" key="10">
    <source>
        <dbReference type="EMBL" id="AEG59431.1"/>
    </source>
</evidence>
<comment type="function">
    <text evidence="7">Flavin prenyltransferase that catalyzes the synthesis of the prenylated FMN cofactor (prenyl-FMN) for 4-hydroxy-3-polyprenylbenzoic acid decarboxylase UbiD. The prenyltransferase is metal-independent and links a dimethylallyl moiety from dimethylallyl monophosphate (DMAP) to the flavin N5 and C6 atoms of FMN.</text>
</comment>
<dbReference type="eggNOG" id="COG0163">
    <property type="taxonomic scope" value="Bacteria"/>
</dbReference>
<keyword evidence="1 7" id="KW-0637">Prenyltransferase</keyword>
<evidence type="ECO:0000256" key="3">
    <source>
        <dbReference type="ARBA" id="ARBA00022643"/>
    </source>
</evidence>
<evidence type="ECO:0000256" key="7">
    <source>
        <dbReference type="HAMAP-Rule" id="MF_01984"/>
    </source>
</evidence>
<evidence type="ECO:0000259" key="9">
    <source>
        <dbReference type="Pfam" id="PF02441"/>
    </source>
</evidence>
<keyword evidence="8" id="KW-0472">Membrane</keyword>
<dbReference type="SUPFAM" id="SSF52507">
    <property type="entry name" value="Homo-oligomeric flavin-containing Cys decarboxylases, HFCD"/>
    <property type="match status" value="1"/>
</dbReference>
<feature type="transmembrane region" description="Helical" evidence="8">
    <location>
        <begin position="6"/>
        <end position="25"/>
    </location>
</feature>
<dbReference type="AlphaFoldDB" id="F6DMX3"/>
<dbReference type="Proteomes" id="UP000009234">
    <property type="component" value="Chromosome"/>
</dbReference>
<dbReference type="HAMAP" id="MF_01984">
    <property type="entry name" value="ubiX_pad"/>
    <property type="match status" value="1"/>
</dbReference>
<feature type="domain" description="Flavoprotein" evidence="9">
    <location>
        <begin position="4"/>
        <end position="173"/>
    </location>
</feature>
<evidence type="ECO:0000256" key="6">
    <source>
        <dbReference type="ARBA" id="ARBA00060793"/>
    </source>
</evidence>
<comment type="similarity">
    <text evidence="6 7">Belongs to the UbiX/PAD1 family.</text>
</comment>
<dbReference type="EC" id="2.5.1.129" evidence="7"/>
<dbReference type="InterPro" id="IPR003382">
    <property type="entry name" value="Flavoprotein"/>
</dbReference>
<evidence type="ECO:0000256" key="4">
    <source>
        <dbReference type="ARBA" id="ARBA00022679"/>
    </source>
</evidence>
<dbReference type="HOGENOM" id="CLU_074522_0_1_9"/>
<sequence length="185" mass="20326">MTVRIVVAITGATGVIYGITLLGQLKKMEVETHLILSRWARHTIELETSYTVEQVSALAHVEHAEENLAAAVSSGSFRHHGMVIAPCSMKTLAGLAHGYAENLIVRAGDVTLKEGRPLILVPRETPLNTIHLENMLRLTRAGAVILPPMPAFYQHPATLQDIVDQTVGRILDRLGLENDLVKRWS</sequence>
<protein>
    <recommendedName>
        <fullName evidence="7">Flavin prenyltransferase UbiX</fullName>
        <ecNumber evidence="7">2.5.1.129</ecNumber>
    </recommendedName>
</protein>
<accession>F6DMX3</accession>
<keyword evidence="10" id="KW-0456">Lyase</keyword>
<feature type="binding site" evidence="7">
    <location>
        <position position="37"/>
    </location>
    <ligand>
        <name>FMN</name>
        <dbReference type="ChEBI" id="CHEBI:58210"/>
    </ligand>
</feature>
<reference evidence="11" key="1">
    <citation type="submission" date="2011-05" db="EMBL/GenBank/DDBJ databases">
        <title>Complete sequence of Desulfotomaculum ruminis DSM 2154.</title>
        <authorList>
            <person name="Lucas S."/>
            <person name="Copeland A."/>
            <person name="Lapidus A."/>
            <person name="Cheng J.-F."/>
            <person name="Goodwin L."/>
            <person name="Pitluck S."/>
            <person name="Lu M."/>
            <person name="Detter J.C."/>
            <person name="Han C."/>
            <person name="Tapia R."/>
            <person name="Land M."/>
            <person name="Hauser L."/>
            <person name="Kyrpides N."/>
            <person name="Ivanova N."/>
            <person name="Mikhailova N."/>
            <person name="Pagani I."/>
            <person name="Stams A.J.M."/>
            <person name="Plugge C.M."/>
            <person name="Muyzer G."/>
            <person name="Kuever J."/>
            <person name="Parshina S.N."/>
            <person name="Ivanova A.E."/>
            <person name="Nazina T.N."/>
            <person name="Brambilla E."/>
            <person name="Spring S."/>
            <person name="Klenk H.-P."/>
            <person name="Woyke T."/>
        </authorList>
    </citation>
    <scope>NUCLEOTIDE SEQUENCE [LARGE SCALE GENOMIC DNA]</scope>
    <source>
        <strain evidence="11">ATCC 23193 / DSM 2154 / NCIB 8452 / DL</strain>
    </source>
</reference>
<dbReference type="PANTHER" id="PTHR43374">
    <property type="entry name" value="FLAVIN PRENYLTRANSFERASE"/>
    <property type="match status" value="1"/>
</dbReference>
<dbReference type="EMBL" id="CP002780">
    <property type="protein sequence ID" value="AEG59431.1"/>
    <property type="molecule type" value="Genomic_DNA"/>
</dbReference>
<dbReference type="RefSeq" id="WP_013841202.1">
    <property type="nucleotide sequence ID" value="NC_015589.1"/>
</dbReference>
<feature type="binding site" evidence="7">
    <location>
        <position position="169"/>
    </location>
    <ligand>
        <name>dimethylallyl phosphate</name>
        <dbReference type="ChEBI" id="CHEBI:88052"/>
    </ligand>
</feature>
<name>F6DMX3_DESRL</name>
<evidence type="ECO:0000313" key="11">
    <source>
        <dbReference type="Proteomes" id="UP000009234"/>
    </source>
</evidence>
<evidence type="ECO:0000256" key="2">
    <source>
        <dbReference type="ARBA" id="ARBA00022630"/>
    </source>
</evidence>
<keyword evidence="11" id="KW-1185">Reference proteome</keyword>
<dbReference type="FunFam" id="3.40.50.1950:FF:000001">
    <property type="entry name" value="Flavin prenyltransferase UbiX"/>
    <property type="match status" value="1"/>
</dbReference>
<keyword evidence="2 7" id="KW-0285">Flavoprotein</keyword>
<evidence type="ECO:0000256" key="1">
    <source>
        <dbReference type="ARBA" id="ARBA00022602"/>
    </source>
</evidence>
<dbReference type="Gene3D" id="3.40.50.1950">
    <property type="entry name" value="Flavin prenyltransferase-like"/>
    <property type="match status" value="1"/>
</dbReference>
<feature type="binding site" evidence="7">
    <location>
        <begin position="11"/>
        <end position="13"/>
    </location>
    <ligand>
        <name>FMN</name>
        <dbReference type="ChEBI" id="CHEBI:58210"/>
    </ligand>
</feature>
<comment type="catalytic activity">
    <reaction evidence="5 7">
        <text>dimethylallyl phosphate + FMNH2 = prenylated FMNH2 + phosphate</text>
        <dbReference type="Rhea" id="RHEA:37743"/>
        <dbReference type="ChEBI" id="CHEBI:43474"/>
        <dbReference type="ChEBI" id="CHEBI:57618"/>
        <dbReference type="ChEBI" id="CHEBI:87467"/>
        <dbReference type="ChEBI" id="CHEBI:88052"/>
        <dbReference type="EC" id="2.5.1.129"/>
    </reaction>
</comment>
<feature type="binding site" evidence="7">
    <location>
        <position position="123"/>
    </location>
    <ligand>
        <name>FMN</name>
        <dbReference type="ChEBI" id="CHEBI:58210"/>
    </ligand>
</feature>
<proteinExistence type="inferred from homology"/>
<evidence type="ECO:0000256" key="8">
    <source>
        <dbReference type="SAM" id="Phobius"/>
    </source>
</evidence>
<dbReference type="PANTHER" id="PTHR43374:SF1">
    <property type="entry name" value="FLAVIN PRENYLTRANSFERASE PAD1, MITOCHONDRIAL"/>
    <property type="match status" value="1"/>
</dbReference>